<dbReference type="PANTHER" id="PTHR10857:SF120">
    <property type="entry name" value="PROTEIN BONZAI 3"/>
    <property type="match status" value="1"/>
</dbReference>
<evidence type="ECO:0000313" key="3">
    <source>
        <dbReference type="EMBL" id="KAG6646091.1"/>
    </source>
</evidence>
<proteinExistence type="predicted"/>
<dbReference type="GO" id="GO:0005544">
    <property type="term" value="F:calcium-dependent phospholipid binding"/>
    <property type="evidence" value="ECO:0007669"/>
    <property type="project" value="InterPro"/>
</dbReference>
<accession>A0A8T1PXF0</accession>
<gene>
    <name evidence="3" type="ORF">CIPAW_08G169400</name>
</gene>
<evidence type="ECO:0000259" key="2">
    <source>
        <dbReference type="PROSITE" id="PS50004"/>
    </source>
</evidence>
<dbReference type="PANTHER" id="PTHR10857">
    <property type="entry name" value="COPINE"/>
    <property type="match status" value="1"/>
</dbReference>
<name>A0A8T1PXF0_CARIL</name>
<dbReference type="Proteomes" id="UP000811609">
    <property type="component" value="Chromosome 8"/>
</dbReference>
<dbReference type="PROSITE" id="PS50004">
    <property type="entry name" value="C2"/>
    <property type="match status" value="1"/>
</dbReference>
<reference evidence="3" key="1">
    <citation type="submission" date="2020-12" db="EMBL/GenBank/DDBJ databases">
        <title>WGS assembly of Carya illinoinensis cv. Pawnee.</title>
        <authorList>
            <person name="Platts A."/>
            <person name="Shu S."/>
            <person name="Wright S."/>
            <person name="Barry K."/>
            <person name="Edger P."/>
            <person name="Pires J.C."/>
            <person name="Schmutz J."/>
        </authorList>
    </citation>
    <scope>NUCLEOTIDE SEQUENCE</scope>
    <source>
        <tissue evidence="3">Leaf</tissue>
    </source>
</reference>
<comment type="caution">
    <text evidence="3">The sequence shown here is derived from an EMBL/GenBank/DDBJ whole genome shotgun (WGS) entry which is preliminary data.</text>
</comment>
<feature type="compositionally biased region" description="Polar residues" evidence="1">
    <location>
        <begin position="18"/>
        <end position="30"/>
    </location>
</feature>
<dbReference type="AlphaFoldDB" id="A0A8T1PXF0"/>
<evidence type="ECO:0000256" key="1">
    <source>
        <dbReference type="SAM" id="MobiDB-lite"/>
    </source>
</evidence>
<keyword evidence="4" id="KW-1185">Reference proteome</keyword>
<evidence type="ECO:0000313" key="4">
    <source>
        <dbReference type="Proteomes" id="UP000811609"/>
    </source>
</evidence>
<dbReference type="InterPro" id="IPR010734">
    <property type="entry name" value="Copine_C"/>
</dbReference>
<feature type="domain" description="C2" evidence="2">
    <location>
        <begin position="32"/>
        <end position="155"/>
    </location>
</feature>
<dbReference type="InterPro" id="IPR045052">
    <property type="entry name" value="Copine"/>
</dbReference>
<dbReference type="Pfam" id="PF07002">
    <property type="entry name" value="Copine"/>
    <property type="match status" value="1"/>
</dbReference>
<protein>
    <recommendedName>
        <fullName evidence="2">C2 domain-containing protein</fullName>
    </recommendedName>
</protein>
<organism evidence="3 4">
    <name type="scientific">Carya illinoinensis</name>
    <name type="common">Pecan</name>
    <dbReference type="NCBI Taxonomy" id="32201"/>
    <lineage>
        <taxon>Eukaryota</taxon>
        <taxon>Viridiplantae</taxon>
        <taxon>Streptophyta</taxon>
        <taxon>Embryophyta</taxon>
        <taxon>Tracheophyta</taxon>
        <taxon>Spermatophyta</taxon>
        <taxon>Magnoliopsida</taxon>
        <taxon>eudicotyledons</taxon>
        <taxon>Gunneridae</taxon>
        <taxon>Pentapetalae</taxon>
        <taxon>rosids</taxon>
        <taxon>fabids</taxon>
        <taxon>Fagales</taxon>
        <taxon>Juglandaceae</taxon>
        <taxon>Carya</taxon>
    </lineage>
</organism>
<dbReference type="GO" id="GO:0071277">
    <property type="term" value="P:cellular response to calcium ion"/>
    <property type="evidence" value="ECO:0007669"/>
    <property type="project" value="TreeGrafter"/>
</dbReference>
<dbReference type="GO" id="GO:0005886">
    <property type="term" value="C:plasma membrane"/>
    <property type="evidence" value="ECO:0007669"/>
    <property type="project" value="TreeGrafter"/>
</dbReference>
<dbReference type="EMBL" id="CM031816">
    <property type="protein sequence ID" value="KAG6646091.1"/>
    <property type="molecule type" value="Genomic_DNA"/>
</dbReference>
<feature type="region of interest" description="Disordered" evidence="1">
    <location>
        <begin position="1"/>
        <end position="30"/>
    </location>
</feature>
<sequence length="208" mass="23131">MGNCYSDVEGGKQAVGGVQQSPTATNNNNAGHNDAVEFFYRSRGLHQRFTRVELSLSAINLRDRDIISKSDPMAVVYAKNIDGKLEELGRTEVILNSLNPTWIEKVTVAFQFEIVQPLVFHVCDVDTKFHNIPVKVKGVEGIMSAYASALHNVTLAGPTLFGQVIKIAAQIASQSVSYNSKKYFVLLIITVGRFLWSRLFWKSYQDSS</sequence>
<dbReference type="Pfam" id="PF00168">
    <property type="entry name" value="C2"/>
    <property type="match status" value="1"/>
</dbReference>
<dbReference type="CDD" id="cd04048">
    <property type="entry name" value="C2A_Copine"/>
    <property type="match status" value="1"/>
</dbReference>
<dbReference type="InterPro" id="IPR000008">
    <property type="entry name" value="C2_dom"/>
</dbReference>